<sequence>MTQSKLQQTQTFAAEPARGTAGFAAAMLGMRTVAFSLLVDRALSA</sequence>
<dbReference type="AlphaFoldDB" id="A0A6J4ZYA4"/>
<dbReference type="EMBL" id="CADIJZ010000001">
    <property type="protein sequence ID" value="CAB3639468.1"/>
    <property type="molecule type" value="Genomic_DNA"/>
</dbReference>
<dbReference type="RefSeq" id="WP_167403477.1">
    <property type="nucleotide sequence ID" value="NZ_CADIJZ010000001.1"/>
</dbReference>
<evidence type="ECO:0000313" key="1">
    <source>
        <dbReference type="EMBL" id="CAB3639468.1"/>
    </source>
</evidence>
<name>A0A6J4ZYA4_9BURK</name>
<gene>
    <name evidence="1" type="ORF">LMG27174_00399</name>
</gene>
<evidence type="ECO:0000313" key="2">
    <source>
        <dbReference type="Proteomes" id="UP000494205"/>
    </source>
</evidence>
<reference evidence="1 2" key="1">
    <citation type="submission" date="2020-04" db="EMBL/GenBank/DDBJ databases">
        <authorList>
            <person name="De Canck E."/>
        </authorList>
    </citation>
    <scope>NUCLEOTIDE SEQUENCE [LARGE SCALE GENOMIC DNA]</scope>
    <source>
        <strain evidence="1 2">LMG 27174</strain>
    </source>
</reference>
<proteinExistence type="predicted"/>
<accession>A0A6J4ZYA4</accession>
<protein>
    <submittedName>
        <fullName evidence="1">Uncharacterized protein</fullName>
    </submittedName>
</protein>
<organism evidence="1 2">
    <name type="scientific">Paraburkholderia rhynchosiae</name>
    <dbReference type="NCBI Taxonomy" id="487049"/>
    <lineage>
        <taxon>Bacteria</taxon>
        <taxon>Pseudomonadati</taxon>
        <taxon>Pseudomonadota</taxon>
        <taxon>Betaproteobacteria</taxon>
        <taxon>Burkholderiales</taxon>
        <taxon>Burkholderiaceae</taxon>
        <taxon>Paraburkholderia</taxon>
    </lineage>
</organism>
<dbReference type="Proteomes" id="UP000494205">
    <property type="component" value="Unassembled WGS sequence"/>
</dbReference>